<gene>
    <name evidence="10" type="ORF">BSK71_18395</name>
</gene>
<evidence type="ECO:0000256" key="1">
    <source>
        <dbReference type="ARBA" id="ARBA00006594"/>
    </source>
</evidence>
<dbReference type="InterPro" id="IPR051537">
    <property type="entry name" value="DNA_Adenine_Mtase"/>
</dbReference>
<evidence type="ECO:0000256" key="5">
    <source>
        <dbReference type="ARBA" id="ARBA00022691"/>
    </source>
</evidence>
<dbReference type="GO" id="GO:0032259">
    <property type="term" value="P:methylation"/>
    <property type="evidence" value="ECO:0007669"/>
    <property type="project" value="UniProtKB-KW"/>
</dbReference>
<feature type="domain" description="DNA methylase adenine-specific" evidence="8">
    <location>
        <begin position="155"/>
        <end position="456"/>
    </location>
</feature>
<dbReference type="GO" id="GO:0004519">
    <property type="term" value="F:endonuclease activity"/>
    <property type="evidence" value="ECO:0007669"/>
    <property type="project" value="UniProtKB-KW"/>
</dbReference>
<dbReference type="OrthoDB" id="9784823at2"/>
<dbReference type="InterPro" id="IPR038333">
    <property type="entry name" value="T1MK-like_N_sf"/>
</dbReference>
<evidence type="ECO:0000256" key="2">
    <source>
        <dbReference type="ARBA" id="ARBA00011900"/>
    </source>
</evidence>
<feature type="domain" description="N6 adenine-specific DNA methyltransferase N-terminal" evidence="9">
    <location>
        <begin position="12"/>
        <end position="142"/>
    </location>
</feature>
<dbReference type="SUPFAM" id="SSF53335">
    <property type="entry name" value="S-adenosyl-L-methionine-dependent methyltransferases"/>
    <property type="match status" value="1"/>
</dbReference>
<keyword evidence="3" id="KW-0489">Methyltransferase</keyword>
<comment type="similarity">
    <text evidence="1">Belongs to the N(4)/N(6)-methyltransferase family.</text>
</comment>
<dbReference type="InterPro" id="IPR022749">
    <property type="entry name" value="D12N6_MeTrfase_N"/>
</dbReference>
<keyword evidence="10" id="KW-0378">Hydrolase</keyword>
<keyword evidence="10" id="KW-0540">Nuclease</keyword>
<sequence length="660" mass="74363">MNLQDKEQSAKLSSAIWRIADDLWGDFKHTDFARIILPFLLLRRIECVLEPTRGEVRKFYLAEKQSGIDLGLVLPEVAGFAFYNTSEYSLESLGASDTGDNLDHYISQFSKNVRTIFDEFKFGQTIEDLEKAKLLYRMVSHFANLDLYPDVVSDRVLSDAYEELIFKFASSVNEKAGEFMTPRDAVRLATKLVLAADEDIFSEKGMIRTIYDPTCGTGGFLSDAISQIEEMGSSAKVVPFGQELDPATHAMALTNMMIRGFDANNIKQGNTLSDDQLRADKFHYGLANPPFGIKWEKAKKEVEREHKQLKYAGRFGPGLPSISDGSMLFLLHLVSKMETPENGGGRVGIVLSGSPLFNGDAGSGPSEIRRWLLQEDLVEAIVALPTDMFFNTGIGTYIWILSNHKEPRRKNQVQLINLADIWTPMRKSQGSKRKYLSDEQIDDIVRAYDDFEASDNCKIFHATDFAYRKVTIQRPLRAKLDITAAGIAAFQQQDMFKKLKPEQQAAWVQCLTGNLGLQSYEWARLAVKKNNNKGDFGKCPKALAMALTTHFVKVDPQFEPALDEKGQVIADPQLKDTESVPFDRDVEDYFAQEVLPHVPDAFIDHSVRDEKDGEVGIVGYEINFNRYFYQYVPPRELGVIDAELKSCEARIQALLNEVAE</sequence>
<dbReference type="Pfam" id="PF02384">
    <property type="entry name" value="N6_Mtase"/>
    <property type="match status" value="1"/>
</dbReference>
<evidence type="ECO:0000313" key="11">
    <source>
        <dbReference type="Proteomes" id="UP000189286"/>
    </source>
</evidence>
<dbReference type="Proteomes" id="UP000189286">
    <property type="component" value="Unassembled WGS sequence"/>
</dbReference>
<accession>A0A1V2R0G6</accession>
<dbReference type="GO" id="GO:0009007">
    <property type="term" value="F:site-specific DNA-methyltransferase (adenine-specific) activity"/>
    <property type="evidence" value="ECO:0007669"/>
    <property type="project" value="UniProtKB-EC"/>
</dbReference>
<dbReference type="Gene3D" id="3.40.50.150">
    <property type="entry name" value="Vaccinia Virus protein VP39"/>
    <property type="match status" value="1"/>
</dbReference>
<dbReference type="REBASE" id="193855">
    <property type="entry name" value="M.Pca19972ORF18395P"/>
</dbReference>
<dbReference type="AlphaFoldDB" id="A0A1V2R0G6"/>
<dbReference type="RefSeq" id="WP_039363674.1">
    <property type="nucleotide sequence ID" value="NZ_JRMH01000002.1"/>
</dbReference>
<dbReference type="InterPro" id="IPR003356">
    <property type="entry name" value="DNA_methylase_A-5"/>
</dbReference>
<dbReference type="GO" id="GO:0003677">
    <property type="term" value="F:DNA binding"/>
    <property type="evidence" value="ECO:0007669"/>
    <property type="project" value="InterPro"/>
</dbReference>
<keyword evidence="4" id="KW-0808">Transferase</keyword>
<comment type="caution">
    <text evidence="10">The sequence shown here is derived from an EMBL/GenBank/DDBJ whole genome shotgun (WGS) entry which is preliminary data.</text>
</comment>
<evidence type="ECO:0000256" key="6">
    <source>
        <dbReference type="ARBA" id="ARBA00022747"/>
    </source>
</evidence>
<comment type="catalytic activity">
    <reaction evidence="7">
        <text>a 2'-deoxyadenosine in DNA + S-adenosyl-L-methionine = an N(6)-methyl-2'-deoxyadenosine in DNA + S-adenosyl-L-homocysteine + H(+)</text>
        <dbReference type="Rhea" id="RHEA:15197"/>
        <dbReference type="Rhea" id="RHEA-COMP:12418"/>
        <dbReference type="Rhea" id="RHEA-COMP:12419"/>
        <dbReference type="ChEBI" id="CHEBI:15378"/>
        <dbReference type="ChEBI" id="CHEBI:57856"/>
        <dbReference type="ChEBI" id="CHEBI:59789"/>
        <dbReference type="ChEBI" id="CHEBI:90615"/>
        <dbReference type="ChEBI" id="CHEBI:90616"/>
        <dbReference type="EC" id="2.1.1.72"/>
    </reaction>
</comment>
<organism evidence="10 11">
    <name type="scientific">Pectobacterium actinidiae</name>
    <dbReference type="NCBI Taxonomy" id="1507808"/>
    <lineage>
        <taxon>Bacteria</taxon>
        <taxon>Pseudomonadati</taxon>
        <taxon>Pseudomonadota</taxon>
        <taxon>Gammaproteobacteria</taxon>
        <taxon>Enterobacterales</taxon>
        <taxon>Pectobacteriaceae</taxon>
        <taxon>Pectobacterium</taxon>
    </lineage>
</organism>
<dbReference type="PANTHER" id="PTHR42933:SF3">
    <property type="entry name" value="TYPE I RESTRICTION ENZYME MJAVIII METHYLASE SUBUNIT"/>
    <property type="match status" value="1"/>
</dbReference>
<evidence type="ECO:0000256" key="7">
    <source>
        <dbReference type="ARBA" id="ARBA00047942"/>
    </source>
</evidence>
<dbReference type="Gene3D" id="1.20.1260.30">
    <property type="match status" value="1"/>
</dbReference>
<dbReference type="GO" id="GO:0009307">
    <property type="term" value="P:DNA restriction-modification system"/>
    <property type="evidence" value="ECO:0007669"/>
    <property type="project" value="UniProtKB-KW"/>
</dbReference>
<protein>
    <recommendedName>
        <fullName evidence="2">site-specific DNA-methyltransferase (adenine-specific)</fullName>
        <ecNumber evidence="2">2.1.1.72</ecNumber>
    </recommendedName>
</protein>
<name>A0A1V2R0G6_9GAMM</name>
<dbReference type="GO" id="GO:0008170">
    <property type="term" value="F:N-methyltransferase activity"/>
    <property type="evidence" value="ECO:0007669"/>
    <property type="project" value="InterPro"/>
</dbReference>
<dbReference type="PRINTS" id="PR00507">
    <property type="entry name" value="N12N6MTFRASE"/>
</dbReference>
<evidence type="ECO:0000256" key="3">
    <source>
        <dbReference type="ARBA" id="ARBA00022603"/>
    </source>
</evidence>
<dbReference type="EC" id="2.1.1.72" evidence="2"/>
<evidence type="ECO:0000259" key="9">
    <source>
        <dbReference type="Pfam" id="PF12161"/>
    </source>
</evidence>
<keyword evidence="6" id="KW-0680">Restriction system</keyword>
<evidence type="ECO:0000313" key="10">
    <source>
        <dbReference type="EMBL" id="ONK02424.1"/>
    </source>
</evidence>
<evidence type="ECO:0000259" key="8">
    <source>
        <dbReference type="Pfam" id="PF02384"/>
    </source>
</evidence>
<dbReference type="EMBL" id="MPUJ01000016">
    <property type="protein sequence ID" value="ONK02424.1"/>
    <property type="molecule type" value="Genomic_DNA"/>
</dbReference>
<keyword evidence="5" id="KW-0949">S-adenosyl-L-methionine</keyword>
<reference evidence="11" key="1">
    <citation type="submission" date="2016-11" db="EMBL/GenBank/DDBJ databases">
        <authorList>
            <person name="Panda P."/>
            <person name="Visnovsky S."/>
            <person name="Pitman A."/>
        </authorList>
    </citation>
    <scope>NUCLEOTIDE SEQUENCE [LARGE SCALE GENOMIC DNA]</scope>
    <source>
        <strain evidence="11">ICMP 9972</strain>
    </source>
</reference>
<keyword evidence="10" id="KW-0255">Endonuclease</keyword>
<dbReference type="Pfam" id="PF12161">
    <property type="entry name" value="HsdM_N"/>
    <property type="match status" value="1"/>
</dbReference>
<proteinExistence type="inferred from homology"/>
<evidence type="ECO:0000256" key="4">
    <source>
        <dbReference type="ARBA" id="ARBA00022679"/>
    </source>
</evidence>
<dbReference type="InterPro" id="IPR029063">
    <property type="entry name" value="SAM-dependent_MTases_sf"/>
</dbReference>
<dbReference type="PANTHER" id="PTHR42933">
    <property type="entry name" value="SLR6095 PROTEIN"/>
    <property type="match status" value="1"/>
</dbReference>